<evidence type="ECO:0000259" key="1">
    <source>
        <dbReference type="Pfam" id="PF10544"/>
    </source>
</evidence>
<sequence length="171" mass="20153">MLKNKDKRYVYLLKMNFLGKDYFKVGVFTGYVNSRISKILEDINHIVPIYCIRKWELNNYVNHFGYKVRQNYQVELNAHKYLKKYNVDFSKLPFSWFPDVDKVAKMSGKTEWFDCSENQAISAVTNAIRWANLKPAKIKDNMVITEKGFITKYSRGIKPSYKEKAIAPETL</sequence>
<dbReference type="EMBL" id="UINC01061616">
    <property type="protein sequence ID" value="SVB87377.1"/>
    <property type="molecule type" value="Genomic_DNA"/>
</dbReference>
<feature type="domain" description="Bacteriophage T5 Orf172 DNA-binding" evidence="1">
    <location>
        <begin position="9"/>
        <end position="124"/>
    </location>
</feature>
<organism evidence="2">
    <name type="scientific">marine metagenome</name>
    <dbReference type="NCBI Taxonomy" id="408172"/>
    <lineage>
        <taxon>unclassified sequences</taxon>
        <taxon>metagenomes</taxon>
        <taxon>ecological metagenomes</taxon>
    </lineage>
</organism>
<accession>A0A382HKF4</accession>
<dbReference type="AlphaFoldDB" id="A0A382HKF4"/>
<protein>
    <recommendedName>
        <fullName evidence="1">Bacteriophage T5 Orf172 DNA-binding domain-containing protein</fullName>
    </recommendedName>
</protein>
<reference evidence="2" key="1">
    <citation type="submission" date="2018-05" db="EMBL/GenBank/DDBJ databases">
        <authorList>
            <person name="Lanie J.A."/>
            <person name="Ng W.-L."/>
            <person name="Kazmierczak K.M."/>
            <person name="Andrzejewski T.M."/>
            <person name="Davidsen T.M."/>
            <person name="Wayne K.J."/>
            <person name="Tettelin H."/>
            <person name="Glass J.I."/>
            <person name="Rusch D."/>
            <person name="Podicherti R."/>
            <person name="Tsui H.-C.T."/>
            <person name="Winkler M.E."/>
        </authorList>
    </citation>
    <scope>NUCLEOTIDE SEQUENCE</scope>
</reference>
<gene>
    <name evidence="2" type="ORF">METZ01_LOCUS240231</name>
</gene>
<feature type="non-terminal residue" evidence="2">
    <location>
        <position position="171"/>
    </location>
</feature>
<evidence type="ECO:0000313" key="2">
    <source>
        <dbReference type="EMBL" id="SVB87377.1"/>
    </source>
</evidence>
<dbReference type="InterPro" id="IPR018306">
    <property type="entry name" value="Phage_T5_Orf172_DNA-bd"/>
</dbReference>
<name>A0A382HKF4_9ZZZZ</name>
<proteinExistence type="predicted"/>
<dbReference type="Pfam" id="PF10544">
    <property type="entry name" value="T5orf172"/>
    <property type="match status" value="1"/>
</dbReference>